<dbReference type="PRINTS" id="PR00035">
    <property type="entry name" value="HTHGNTR"/>
</dbReference>
<dbReference type="PANTHER" id="PTHR43537">
    <property type="entry name" value="TRANSCRIPTIONAL REGULATOR, GNTR FAMILY"/>
    <property type="match status" value="1"/>
</dbReference>
<dbReference type="AlphaFoldDB" id="I0IDH1"/>
<evidence type="ECO:0000313" key="6">
    <source>
        <dbReference type="EMBL" id="BAM03309.1"/>
    </source>
</evidence>
<dbReference type="STRING" id="1142394.PSMK_11500"/>
<feature type="domain" description="HTH gntR-type" evidence="5">
    <location>
        <begin position="33"/>
        <end position="100"/>
    </location>
</feature>
<evidence type="ECO:0000256" key="2">
    <source>
        <dbReference type="ARBA" id="ARBA00023125"/>
    </source>
</evidence>
<dbReference type="InterPro" id="IPR008920">
    <property type="entry name" value="TF_FadR/GntR_C"/>
</dbReference>
<dbReference type="RefSeq" id="WP_014436528.1">
    <property type="nucleotide sequence ID" value="NC_017080.1"/>
</dbReference>
<dbReference type="GO" id="GO:0003700">
    <property type="term" value="F:DNA-binding transcription factor activity"/>
    <property type="evidence" value="ECO:0007669"/>
    <property type="project" value="InterPro"/>
</dbReference>
<feature type="region of interest" description="Disordered" evidence="4">
    <location>
        <begin position="1"/>
        <end position="33"/>
    </location>
</feature>
<dbReference type="KEGG" id="phm:PSMK_11500"/>
<dbReference type="InterPro" id="IPR011711">
    <property type="entry name" value="GntR_C"/>
</dbReference>
<protein>
    <submittedName>
        <fullName evidence="6">Putative GntR family transcriptional regulator</fullName>
    </submittedName>
</protein>
<dbReference type="CDD" id="cd07377">
    <property type="entry name" value="WHTH_GntR"/>
    <property type="match status" value="1"/>
</dbReference>
<evidence type="ECO:0000256" key="4">
    <source>
        <dbReference type="SAM" id="MobiDB-lite"/>
    </source>
</evidence>
<dbReference type="OrthoDB" id="114741at2"/>
<dbReference type="GO" id="GO:0003677">
    <property type="term" value="F:DNA binding"/>
    <property type="evidence" value="ECO:0007669"/>
    <property type="project" value="UniProtKB-KW"/>
</dbReference>
<accession>I0IDH1</accession>
<dbReference type="SUPFAM" id="SSF48008">
    <property type="entry name" value="GntR ligand-binding domain-like"/>
    <property type="match status" value="1"/>
</dbReference>
<gene>
    <name evidence="6" type="ordered locus">PSMK_11500</name>
</gene>
<dbReference type="EMBL" id="AP012338">
    <property type="protein sequence ID" value="BAM03309.1"/>
    <property type="molecule type" value="Genomic_DNA"/>
</dbReference>
<dbReference type="Pfam" id="PF07729">
    <property type="entry name" value="FCD"/>
    <property type="match status" value="1"/>
</dbReference>
<keyword evidence="3" id="KW-0804">Transcription</keyword>
<evidence type="ECO:0000256" key="1">
    <source>
        <dbReference type="ARBA" id="ARBA00023015"/>
    </source>
</evidence>
<proteinExistence type="predicted"/>
<dbReference type="InterPro" id="IPR036388">
    <property type="entry name" value="WH-like_DNA-bd_sf"/>
</dbReference>
<keyword evidence="7" id="KW-1185">Reference proteome</keyword>
<keyword evidence="2" id="KW-0238">DNA-binding</keyword>
<dbReference type="Pfam" id="PF00392">
    <property type="entry name" value="GntR"/>
    <property type="match status" value="1"/>
</dbReference>
<evidence type="ECO:0000256" key="3">
    <source>
        <dbReference type="ARBA" id="ARBA00023163"/>
    </source>
</evidence>
<dbReference type="PANTHER" id="PTHR43537:SF24">
    <property type="entry name" value="GLUCONATE OPERON TRANSCRIPTIONAL REPRESSOR"/>
    <property type="match status" value="1"/>
</dbReference>
<dbReference type="Proteomes" id="UP000007881">
    <property type="component" value="Chromosome"/>
</dbReference>
<dbReference type="InterPro" id="IPR000524">
    <property type="entry name" value="Tscrpt_reg_HTH_GntR"/>
</dbReference>
<dbReference type="SMART" id="SM00895">
    <property type="entry name" value="FCD"/>
    <property type="match status" value="1"/>
</dbReference>
<sequence length="269" mass="29907">MQRTRADAKLPNLARGSGSAPEAGDGSGLPLKPTLSSRAYRQIRQMLLDGTLAEGMLVSEQSLAAKLGISRTPVREAIRRLRAERIVEQVHRVGTTVRKPSPEELVELYDLREALEVFAAGRAASGAASEKQLDRLGRYCDAMMILARRLRAADRGRKDAEAATVRGQFFAADMAFHTELMGVTGNAAMLNLIRETRVFTQIFTHRRHPFIDDLTIAHVYRHHRRILNAIRHGNAAEAGRRMADHIRASKEGMLPFLREREAAGAVEVR</sequence>
<evidence type="ECO:0000259" key="5">
    <source>
        <dbReference type="PROSITE" id="PS50949"/>
    </source>
</evidence>
<keyword evidence="1" id="KW-0805">Transcription regulation</keyword>
<dbReference type="HOGENOM" id="CLU_017584_5_1_0"/>
<dbReference type="Gene3D" id="1.10.10.10">
    <property type="entry name" value="Winged helix-like DNA-binding domain superfamily/Winged helix DNA-binding domain"/>
    <property type="match status" value="1"/>
</dbReference>
<organism evidence="6 7">
    <name type="scientific">Phycisphaera mikurensis (strain NBRC 102666 / KCTC 22515 / FYK2301M01)</name>
    <dbReference type="NCBI Taxonomy" id="1142394"/>
    <lineage>
        <taxon>Bacteria</taxon>
        <taxon>Pseudomonadati</taxon>
        <taxon>Planctomycetota</taxon>
        <taxon>Phycisphaerae</taxon>
        <taxon>Phycisphaerales</taxon>
        <taxon>Phycisphaeraceae</taxon>
        <taxon>Phycisphaera</taxon>
    </lineage>
</organism>
<dbReference type="SUPFAM" id="SSF46785">
    <property type="entry name" value="Winged helix' DNA-binding domain"/>
    <property type="match status" value="1"/>
</dbReference>
<evidence type="ECO:0000313" key="7">
    <source>
        <dbReference type="Proteomes" id="UP000007881"/>
    </source>
</evidence>
<reference evidence="6 7" key="1">
    <citation type="submission" date="2012-02" db="EMBL/GenBank/DDBJ databases">
        <title>Complete genome sequence of Phycisphaera mikurensis NBRC 102666.</title>
        <authorList>
            <person name="Ankai A."/>
            <person name="Hosoyama A."/>
            <person name="Terui Y."/>
            <person name="Sekine M."/>
            <person name="Fukai R."/>
            <person name="Kato Y."/>
            <person name="Nakamura S."/>
            <person name="Yamada-Narita S."/>
            <person name="Kawakoshi A."/>
            <person name="Fukunaga Y."/>
            <person name="Yamazaki S."/>
            <person name="Fujita N."/>
        </authorList>
    </citation>
    <scope>NUCLEOTIDE SEQUENCE [LARGE SCALE GENOMIC DNA]</scope>
    <source>
        <strain evidence="7">NBRC 102666 / KCTC 22515 / FYK2301M01</strain>
    </source>
</reference>
<name>I0IDH1_PHYMF</name>
<dbReference type="SMART" id="SM00345">
    <property type="entry name" value="HTH_GNTR"/>
    <property type="match status" value="1"/>
</dbReference>
<dbReference type="eggNOG" id="COG1802">
    <property type="taxonomic scope" value="Bacteria"/>
</dbReference>
<dbReference type="InterPro" id="IPR036390">
    <property type="entry name" value="WH_DNA-bd_sf"/>
</dbReference>
<dbReference type="Gene3D" id="1.20.120.530">
    <property type="entry name" value="GntR ligand-binding domain-like"/>
    <property type="match status" value="1"/>
</dbReference>
<dbReference type="PROSITE" id="PS50949">
    <property type="entry name" value="HTH_GNTR"/>
    <property type="match status" value="1"/>
</dbReference>